<dbReference type="Proteomes" id="UP001247307">
    <property type="component" value="Unassembled WGS sequence"/>
</dbReference>
<dbReference type="InterPro" id="IPR029063">
    <property type="entry name" value="SAM-dependent_MTases_sf"/>
</dbReference>
<organism evidence="1 2">
    <name type="scientific">Falsarthrobacter nasiphocae</name>
    <dbReference type="NCBI Taxonomy" id="189863"/>
    <lineage>
        <taxon>Bacteria</taxon>
        <taxon>Bacillati</taxon>
        <taxon>Actinomycetota</taxon>
        <taxon>Actinomycetes</taxon>
        <taxon>Micrococcales</taxon>
        <taxon>Micrococcaceae</taxon>
        <taxon>Falsarthrobacter</taxon>
    </lineage>
</organism>
<accession>A0AAE4C7W3</accession>
<evidence type="ECO:0000313" key="1">
    <source>
        <dbReference type="EMBL" id="MDR6892929.1"/>
    </source>
</evidence>
<protein>
    <recommendedName>
        <fullName evidence="3">Methyltransferase domain-containing protein</fullName>
    </recommendedName>
</protein>
<dbReference type="EMBL" id="JAVDUI010000001">
    <property type="protein sequence ID" value="MDR6892929.1"/>
    <property type="molecule type" value="Genomic_DNA"/>
</dbReference>
<dbReference type="AlphaFoldDB" id="A0AAE4C7W3"/>
<dbReference type="SUPFAM" id="SSF53335">
    <property type="entry name" value="S-adenosyl-L-methionine-dependent methyltransferases"/>
    <property type="match status" value="1"/>
</dbReference>
<proteinExistence type="predicted"/>
<name>A0AAE4C7W3_9MICC</name>
<evidence type="ECO:0000313" key="2">
    <source>
        <dbReference type="Proteomes" id="UP001247307"/>
    </source>
</evidence>
<dbReference type="Gene3D" id="3.40.50.150">
    <property type="entry name" value="Vaccinia Virus protein VP39"/>
    <property type="match status" value="1"/>
</dbReference>
<gene>
    <name evidence="1" type="ORF">J2S35_001869</name>
</gene>
<sequence length="142" mass="15414">MTHHTPERTGPGGRLPASMFAVLVVNIMDSEGLVMETGIDAVVPGQRWEFDREVTEVFDNMLERSIPNYAVMRQLVTDLSRDFLDDGGVLVDLGASRGNAVAPLLEGVSQADRAVCVEVSPPMIEVLEQRFADEISAGRPCG</sequence>
<comment type="caution">
    <text evidence="1">The sequence shown here is derived from an EMBL/GenBank/DDBJ whole genome shotgun (WGS) entry which is preliminary data.</text>
</comment>
<dbReference type="RefSeq" id="WP_309852731.1">
    <property type="nucleotide sequence ID" value="NZ_BAAAIU010000004.1"/>
</dbReference>
<evidence type="ECO:0008006" key="3">
    <source>
        <dbReference type="Google" id="ProtNLM"/>
    </source>
</evidence>
<reference evidence="1" key="1">
    <citation type="submission" date="2023-07" db="EMBL/GenBank/DDBJ databases">
        <title>Sequencing the genomes of 1000 actinobacteria strains.</title>
        <authorList>
            <person name="Klenk H.-P."/>
        </authorList>
    </citation>
    <scope>NUCLEOTIDE SEQUENCE</scope>
    <source>
        <strain evidence="1">DSM 13988</strain>
    </source>
</reference>
<keyword evidence="2" id="KW-1185">Reference proteome</keyword>